<dbReference type="EMBL" id="RDQH01000328">
    <property type="protein sequence ID" value="RXI05082.1"/>
    <property type="molecule type" value="Genomic_DNA"/>
</dbReference>
<evidence type="ECO:0000256" key="1">
    <source>
        <dbReference type="ARBA" id="ARBA00022837"/>
    </source>
</evidence>
<name>A0A498KHN9_MALDO</name>
<dbReference type="PROSITE" id="PS50222">
    <property type="entry name" value="EF_HAND_2"/>
    <property type="match status" value="2"/>
</dbReference>
<dbReference type="PROSITE" id="PS00018">
    <property type="entry name" value="EF_HAND_1"/>
    <property type="match status" value="2"/>
</dbReference>
<dbReference type="CDD" id="cd00051">
    <property type="entry name" value="EFh"/>
    <property type="match status" value="1"/>
</dbReference>
<dbReference type="InterPro" id="IPR011992">
    <property type="entry name" value="EF-hand-dom_pair"/>
</dbReference>
<dbReference type="Pfam" id="PF13499">
    <property type="entry name" value="EF-hand_7"/>
    <property type="match status" value="1"/>
</dbReference>
<comment type="caution">
    <text evidence="3">The sequence shown here is derived from an EMBL/GenBank/DDBJ whole genome shotgun (WGS) entry which is preliminary data.</text>
</comment>
<reference evidence="3 4" key="1">
    <citation type="submission" date="2018-10" db="EMBL/GenBank/DDBJ databases">
        <title>A high-quality apple genome assembly.</title>
        <authorList>
            <person name="Hu J."/>
        </authorList>
    </citation>
    <scope>NUCLEOTIDE SEQUENCE [LARGE SCALE GENOMIC DNA]</scope>
    <source>
        <strain evidence="4">cv. HFTH1</strain>
        <tissue evidence="3">Young leaf</tissue>
    </source>
</reference>
<dbReference type="GO" id="GO:0005509">
    <property type="term" value="F:calcium ion binding"/>
    <property type="evidence" value="ECO:0007669"/>
    <property type="project" value="InterPro"/>
</dbReference>
<dbReference type="InterPro" id="IPR018247">
    <property type="entry name" value="EF_Hand_1_Ca_BS"/>
</dbReference>
<dbReference type="InterPro" id="IPR002048">
    <property type="entry name" value="EF_hand_dom"/>
</dbReference>
<keyword evidence="1" id="KW-0106">Calcium</keyword>
<dbReference type="Gene3D" id="1.10.238.10">
    <property type="entry name" value="EF-hand"/>
    <property type="match status" value="1"/>
</dbReference>
<dbReference type="AlphaFoldDB" id="A0A498KHN9"/>
<dbReference type="SUPFAM" id="SSF47473">
    <property type="entry name" value="EF-hand"/>
    <property type="match status" value="1"/>
</dbReference>
<feature type="domain" description="EF-hand" evidence="2">
    <location>
        <begin position="33"/>
        <end position="68"/>
    </location>
</feature>
<feature type="domain" description="EF-hand" evidence="2">
    <location>
        <begin position="1"/>
        <end position="25"/>
    </location>
</feature>
<gene>
    <name evidence="3" type="ORF">DVH24_006339</name>
</gene>
<evidence type="ECO:0000313" key="4">
    <source>
        <dbReference type="Proteomes" id="UP000290289"/>
    </source>
</evidence>
<organism evidence="3 4">
    <name type="scientific">Malus domestica</name>
    <name type="common">Apple</name>
    <name type="synonym">Pyrus malus</name>
    <dbReference type="NCBI Taxonomy" id="3750"/>
    <lineage>
        <taxon>Eukaryota</taxon>
        <taxon>Viridiplantae</taxon>
        <taxon>Streptophyta</taxon>
        <taxon>Embryophyta</taxon>
        <taxon>Tracheophyta</taxon>
        <taxon>Spermatophyta</taxon>
        <taxon>Magnoliopsida</taxon>
        <taxon>eudicotyledons</taxon>
        <taxon>Gunneridae</taxon>
        <taxon>Pentapetalae</taxon>
        <taxon>rosids</taxon>
        <taxon>fabids</taxon>
        <taxon>Rosales</taxon>
        <taxon>Rosaceae</taxon>
        <taxon>Amygdaloideae</taxon>
        <taxon>Maleae</taxon>
        <taxon>Malus</taxon>
    </lineage>
</organism>
<evidence type="ECO:0000259" key="2">
    <source>
        <dbReference type="PROSITE" id="PS50222"/>
    </source>
</evidence>
<sequence length="71" mass="7915">MFDTDPSGCISKEELASMLRRLLPDDCLPADITEPGKLNEIFDRMDANSDGKVTFDEFKAAMCREIGPSKM</sequence>
<dbReference type="SMART" id="SM00054">
    <property type="entry name" value="EFh"/>
    <property type="match status" value="2"/>
</dbReference>
<accession>A0A498KHN9</accession>
<keyword evidence="4" id="KW-1185">Reference proteome</keyword>
<evidence type="ECO:0000313" key="3">
    <source>
        <dbReference type="EMBL" id="RXI05082.1"/>
    </source>
</evidence>
<dbReference type="STRING" id="3750.A0A498KHN9"/>
<proteinExistence type="predicted"/>
<dbReference type="Proteomes" id="UP000290289">
    <property type="component" value="Chromosome 2"/>
</dbReference>
<protein>
    <recommendedName>
        <fullName evidence="2">EF-hand domain-containing protein</fullName>
    </recommendedName>
</protein>